<dbReference type="Pfam" id="PF02518">
    <property type="entry name" value="HATPase_c"/>
    <property type="match status" value="1"/>
</dbReference>
<comment type="catalytic activity">
    <reaction evidence="1">
        <text>ATP + protein L-histidine = ADP + protein N-phospho-L-histidine.</text>
        <dbReference type="EC" id="2.7.13.3"/>
    </reaction>
</comment>
<evidence type="ECO:0000256" key="7">
    <source>
        <dbReference type="ARBA" id="ARBA00022741"/>
    </source>
</evidence>
<dbReference type="Pfam" id="PF01590">
    <property type="entry name" value="GAF"/>
    <property type="match status" value="2"/>
</dbReference>
<dbReference type="PROSITE" id="PS50112">
    <property type="entry name" value="PAS"/>
    <property type="match status" value="1"/>
</dbReference>
<dbReference type="FunFam" id="3.30.450.40:FF:000035">
    <property type="entry name" value="PAS sensor protein"/>
    <property type="match status" value="1"/>
</dbReference>
<sequence length="855" mass="94838">MSESSVPTPDFASSPEWERLRAVLRLLPMGVFLVDANGRMVETNEAAEALWGGRVPHVGSIPEYREYQAWWPDTGRRLEPHEWGLARALLGGETVLNQELDIVAFDGARRTILNSATPLYGRDGALMGAVAVNVDITQRKVTERAEAFLSGASRLLAESLEWEPTLKAVARLATHEWADYCLLDMLGENGTLQRLALFARNSERQTLLDRAMPYPARLDGDTVMARAMREGRAMLTPDITSEWLERHARSPEHLRLMEELAPRSMLALPLVRGERRFGLITLISTSQARRYTPMDLAYAEEFARRAALAVDSARLYRQAQEALRERDASLALLRAFLAASPVGMAFLDRELRYVHINPVLADFNGVPPEAHLGRTPREVLGPHADTIEKQIHRVLHTGEPAVDALLVDPRPGEPRQFLQTYFPVRLSGETLGVGATVREVTEQKQEEQRLRFLADATARLSTSLDWRTTLRTVAEVVVGQVADYCTVDMLAPDGEQLERVEARASDPNTQRLLDQSRFPPPPGAHHSPIRRVLRTGQPELVSEAGPAWLESIAVSPEHRQLMEAMGPRSVMFVPLVARGRTLGVVSAASQNPSRRYGGRDLAFLEDLAARAALAVDNAWLYRDAEAAVTARDEFVAIATHELRTPLSALQLQLASLQRATERETPIEPERLRQGVASARRQAERLAHLVNHLFDVTRISTGRLELQREEVDLSALAHRLVTRMEDALANAGCAAAVHADAPVKVFVDRLRVEQVLMNLLSNAMKYAPGQPVELSVEDTGDTAVVVVRDWGPGIPREAHARIFERFERATGEHARASLGLGLYISRQIARAHGGELTVEPPPEGPGTRFVLRLPRG</sequence>
<organism evidence="17 18">
    <name type="scientific">Pyxidicoccus fallax</name>
    <dbReference type="NCBI Taxonomy" id="394095"/>
    <lineage>
        <taxon>Bacteria</taxon>
        <taxon>Pseudomonadati</taxon>
        <taxon>Myxococcota</taxon>
        <taxon>Myxococcia</taxon>
        <taxon>Myxococcales</taxon>
        <taxon>Cystobacterineae</taxon>
        <taxon>Myxococcaceae</taxon>
        <taxon>Pyxidicoccus</taxon>
    </lineage>
</organism>
<feature type="region of interest" description="Disordered" evidence="13">
    <location>
        <begin position="504"/>
        <end position="528"/>
    </location>
</feature>
<evidence type="ECO:0000256" key="3">
    <source>
        <dbReference type="ARBA" id="ARBA00012438"/>
    </source>
</evidence>
<dbReference type="SUPFAM" id="SSF55781">
    <property type="entry name" value="GAF domain-like"/>
    <property type="match status" value="2"/>
</dbReference>
<dbReference type="InterPro" id="IPR050351">
    <property type="entry name" value="BphY/WalK/GraS-like"/>
</dbReference>
<dbReference type="Gene3D" id="1.10.287.130">
    <property type="match status" value="1"/>
</dbReference>
<dbReference type="SMART" id="SM00387">
    <property type="entry name" value="HATPase_c"/>
    <property type="match status" value="1"/>
</dbReference>
<dbReference type="PRINTS" id="PR00344">
    <property type="entry name" value="BCTRLSENSOR"/>
</dbReference>
<keyword evidence="10" id="KW-1133">Transmembrane helix</keyword>
<evidence type="ECO:0000259" key="14">
    <source>
        <dbReference type="PROSITE" id="PS50109"/>
    </source>
</evidence>
<feature type="domain" description="PAS" evidence="15">
    <location>
        <begin position="16"/>
        <end position="52"/>
    </location>
</feature>
<dbReference type="Gene3D" id="3.30.565.10">
    <property type="entry name" value="Histidine kinase-like ATPase, C-terminal domain"/>
    <property type="match status" value="1"/>
</dbReference>
<evidence type="ECO:0000313" key="17">
    <source>
        <dbReference type="EMBL" id="NMO22531.1"/>
    </source>
</evidence>
<keyword evidence="4" id="KW-0597">Phosphoprotein</keyword>
<comment type="subcellular location">
    <subcellularLocation>
        <location evidence="2">Membrane</location>
        <topology evidence="2">Multi-pass membrane protein</topology>
    </subcellularLocation>
</comment>
<dbReference type="SUPFAM" id="SSF55785">
    <property type="entry name" value="PYP-like sensor domain (PAS domain)"/>
    <property type="match status" value="2"/>
</dbReference>
<evidence type="ECO:0000256" key="12">
    <source>
        <dbReference type="ARBA" id="ARBA00023136"/>
    </source>
</evidence>
<gene>
    <name evidence="17" type="ORF">HG543_47890</name>
</gene>
<dbReference type="RefSeq" id="WP_169351664.1">
    <property type="nucleotide sequence ID" value="NZ_JABBJJ010000435.1"/>
</dbReference>
<accession>A0A848LY31</accession>
<keyword evidence="5" id="KW-0808">Transferase</keyword>
<dbReference type="InterPro" id="IPR029016">
    <property type="entry name" value="GAF-like_dom_sf"/>
</dbReference>
<evidence type="ECO:0000259" key="15">
    <source>
        <dbReference type="PROSITE" id="PS50112"/>
    </source>
</evidence>
<keyword evidence="18" id="KW-1185">Reference proteome</keyword>
<dbReference type="Gene3D" id="3.30.450.40">
    <property type="match status" value="2"/>
</dbReference>
<evidence type="ECO:0000256" key="10">
    <source>
        <dbReference type="ARBA" id="ARBA00022989"/>
    </source>
</evidence>
<dbReference type="SMART" id="SM00388">
    <property type="entry name" value="HisKA"/>
    <property type="match status" value="1"/>
</dbReference>
<evidence type="ECO:0000256" key="8">
    <source>
        <dbReference type="ARBA" id="ARBA00022777"/>
    </source>
</evidence>
<evidence type="ECO:0000313" key="18">
    <source>
        <dbReference type="Proteomes" id="UP000518300"/>
    </source>
</evidence>
<feature type="domain" description="PAC" evidence="16">
    <location>
        <begin position="96"/>
        <end position="148"/>
    </location>
</feature>
<dbReference type="SMART" id="SM00086">
    <property type="entry name" value="PAC"/>
    <property type="match status" value="1"/>
</dbReference>
<dbReference type="SUPFAM" id="SSF55874">
    <property type="entry name" value="ATPase domain of HSP90 chaperone/DNA topoisomerase II/histidine kinase"/>
    <property type="match status" value="1"/>
</dbReference>
<dbReference type="SMART" id="SM00091">
    <property type="entry name" value="PAS"/>
    <property type="match status" value="2"/>
</dbReference>
<dbReference type="GO" id="GO:0005524">
    <property type="term" value="F:ATP binding"/>
    <property type="evidence" value="ECO:0007669"/>
    <property type="project" value="UniProtKB-KW"/>
</dbReference>
<dbReference type="InterPro" id="IPR004358">
    <property type="entry name" value="Sig_transdc_His_kin-like_C"/>
</dbReference>
<dbReference type="AlphaFoldDB" id="A0A848LY31"/>
<dbReference type="Gene3D" id="3.30.450.20">
    <property type="entry name" value="PAS domain"/>
    <property type="match status" value="2"/>
</dbReference>
<dbReference type="PROSITE" id="PS50109">
    <property type="entry name" value="HIS_KIN"/>
    <property type="match status" value="1"/>
</dbReference>
<keyword evidence="8" id="KW-0418">Kinase</keyword>
<dbReference type="InterPro" id="IPR005467">
    <property type="entry name" value="His_kinase_dom"/>
</dbReference>
<evidence type="ECO:0000256" key="4">
    <source>
        <dbReference type="ARBA" id="ARBA00022553"/>
    </source>
</evidence>
<evidence type="ECO:0000259" key="16">
    <source>
        <dbReference type="PROSITE" id="PS50113"/>
    </source>
</evidence>
<dbReference type="PANTHER" id="PTHR42878">
    <property type="entry name" value="TWO-COMPONENT HISTIDINE KINASE"/>
    <property type="match status" value="1"/>
</dbReference>
<dbReference type="PROSITE" id="PS50113">
    <property type="entry name" value="PAC"/>
    <property type="match status" value="1"/>
</dbReference>
<dbReference type="EMBL" id="JABBJJ010000435">
    <property type="protein sequence ID" value="NMO22531.1"/>
    <property type="molecule type" value="Genomic_DNA"/>
</dbReference>
<dbReference type="CDD" id="cd00082">
    <property type="entry name" value="HisKA"/>
    <property type="match status" value="1"/>
</dbReference>
<dbReference type="SMART" id="SM00065">
    <property type="entry name" value="GAF"/>
    <property type="match status" value="2"/>
</dbReference>
<dbReference type="NCBIfam" id="TIGR00229">
    <property type="entry name" value="sensory_box"/>
    <property type="match status" value="1"/>
</dbReference>
<dbReference type="InterPro" id="IPR001610">
    <property type="entry name" value="PAC"/>
</dbReference>
<reference evidence="17 18" key="1">
    <citation type="submission" date="2020-04" db="EMBL/GenBank/DDBJ databases">
        <title>Draft genome of Pyxidicoccus fallax type strain.</title>
        <authorList>
            <person name="Whitworth D.E."/>
        </authorList>
    </citation>
    <scope>NUCLEOTIDE SEQUENCE [LARGE SCALE GENOMIC DNA]</scope>
    <source>
        <strain evidence="17 18">DSM 14698</strain>
    </source>
</reference>
<keyword evidence="6" id="KW-0812">Transmembrane</keyword>
<dbReference type="InterPro" id="IPR003594">
    <property type="entry name" value="HATPase_dom"/>
</dbReference>
<dbReference type="GO" id="GO:0030295">
    <property type="term" value="F:protein kinase activator activity"/>
    <property type="evidence" value="ECO:0007669"/>
    <property type="project" value="TreeGrafter"/>
</dbReference>
<evidence type="ECO:0000256" key="1">
    <source>
        <dbReference type="ARBA" id="ARBA00000085"/>
    </source>
</evidence>
<dbReference type="GO" id="GO:0016020">
    <property type="term" value="C:membrane"/>
    <property type="evidence" value="ECO:0007669"/>
    <property type="project" value="UniProtKB-SubCell"/>
</dbReference>
<proteinExistence type="predicted"/>
<dbReference type="EC" id="2.7.13.3" evidence="3"/>
<dbReference type="InterPro" id="IPR036097">
    <property type="entry name" value="HisK_dim/P_sf"/>
</dbReference>
<dbReference type="GO" id="GO:0000155">
    <property type="term" value="F:phosphorelay sensor kinase activity"/>
    <property type="evidence" value="ECO:0007669"/>
    <property type="project" value="InterPro"/>
</dbReference>
<dbReference type="GO" id="GO:0007234">
    <property type="term" value="P:osmosensory signaling via phosphorelay pathway"/>
    <property type="evidence" value="ECO:0007669"/>
    <property type="project" value="TreeGrafter"/>
</dbReference>
<dbReference type="CDD" id="cd00075">
    <property type="entry name" value="HATPase"/>
    <property type="match status" value="1"/>
</dbReference>
<evidence type="ECO:0000256" key="9">
    <source>
        <dbReference type="ARBA" id="ARBA00022840"/>
    </source>
</evidence>
<keyword evidence="11" id="KW-0902">Two-component regulatory system</keyword>
<dbReference type="Pfam" id="PF00512">
    <property type="entry name" value="HisKA"/>
    <property type="match status" value="1"/>
</dbReference>
<dbReference type="InterPro" id="IPR000700">
    <property type="entry name" value="PAS-assoc_C"/>
</dbReference>
<dbReference type="InterPro" id="IPR003661">
    <property type="entry name" value="HisK_dim/P_dom"/>
</dbReference>
<dbReference type="InterPro" id="IPR003018">
    <property type="entry name" value="GAF"/>
</dbReference>
<dbReference type="InterPro" id="IPR013656">
    <property type="entry name" value="PAS_4"/>
</dbReference>
<dbReference type="Pfam" id="PF08448">
    <property type="entry name" value="PAS_4"/>
    <property type="match status" value="2"/>
</dbReference>
<keyword evidence="7" id="KW-0547">Nucleotide-binding</keyword>
<evidence type="ECO:0000256" key="6">
    <source>
        <dbReference type="ARBA" id="ARBA00022692"/>
    </source>
</evidence>
<evidence type="ECO:0000256" key="13">
    <source>
        <dbReference type="SAM" id="MobiDB-lite"/>
    </source>
</evidence>
<evidence type="ECO:0000256" key="5">
    <source>
        <dbReference type="ARBA" id="ARBA00022679"/>
    </source>
</evidence>
<name>A0A848LY31_9BACT</name>
<dbReference type="SUPFAM" id="SSF47384">
    <property type="entry name" value="Homodimeric domain of signal transducing histidine kinase"/>
    <property type="match status" value="1"/>
</dbReference>
<keyword evidence="12" id="KW-0472">Membrane</keyword>
<protein>
    <recommendedName>
        <fullName evidence="3">histidine kinase</fullName>
        <ecNumber evidence="3">2.7.13.3</ecNumber>
    </recommendedName>
</protein>
<evidence type="ECO:0000256" key="2">
    <source>
        <dbReference type="ARBA" id="ARBA00004141"/>
    </source>
</evidence>
<dbReference type="InterPro" id="IPR000014">
    <property type="entry name" value="PAS"/>
</dbReference>
<dbReference type="GO" id="GO:0000156">
    <property type="term" value="F:phosphorelay response regulator activity"/>
    <property type="evidence" value="ECO:0007669"/>
    <property type="project" value="TreeGrafter"/>
</dbReference>
<evidence type="ECO:0000256" key="11">
    <source>
        <dbReference type="ARBA" id="ARBA00023012"/>
    </source>
</evidence>
<feature type="domain" description="Histidine kinase" evidence="14">
    <location>
        <begin position="637"/>
        <end position="855"/>
    </location>
</feature>
<dbReference type="InterPro" id="IPR035965">
    <property type="entry name" value="PAS-like_dom_sf"/>
</dbReference>
<keyword evidence="9" id="KW-0067">ATP-binding</keyword>
<dbReference type="InterPro" id="IPR036890">
    <property type="entry name" value="HATPase_C_sf"/>
</dbReference>
<dbReference type="PANTHER" id="PTHR42878:SF7">
    <property type="entry name" value="SENSOR HISTIDINE KINASE GLRK"/>
    <property type="match status" value="1"/>
</dbReference>
<comment type="caution">
    <text evidence="17">The sequence shown here is derived from an EMBL/GenBank/DDBJ whole genome shotgun (WGS) entry which is preliminary data.</text>
</comment>
<dbReference type="Proteomes" id="UP000518300">
    <property type="component" value="Unassembled WGS sequence"/>
</dbReference>